<feature type="active site" description="Charge relay system" evidence="8 9">
    <location>
        <position position="208"/>
    </location>
</feature>
<keyword evidence="3" id="KW-0964">Secreted</keyword>
<dbReference type="Proteomes" id="UP001497516">
    <property type="component" value="Chromosome 5"/>
</dbReference>
<feature type="active site" description="Charge relay system" evidence="8 9">
    <location>
        <position position="533"/>
    </location>
</feature>
<sequence>MASQLSPFSLLLSVCLAIISHLVINCNGDSDTSTAQVHIVYMGDLPEGTATMTAEVHTNMLQQALRRDASDSIVYSYRKSFNGFAAMLTPEEVKKLAGMEGVVSIFPNGKKQLHTTKSWAYVGLPEKVVKRSAESDIIIGVLDTGIWPESESFSDEGFGPPPQKWKGSCSSGSNFHCNNKIVGARIYRSAGKLTSNKDVMSPRDTQGHGSHTASTAAGNFVAKASMEGLGKGTARGGVPSARIAVYKICWSEGCYDADVLAAFDDAISDGVDIISISIGGTKAYDYFTDATAIGSYHAMKHGILTSVSAGNEGPELGTVTNVAPWLLSVAAITVDRKFVTKVKLGNGRVFKGTSINTFDHGGKMYPVVYGGNAPNSTGGFNASMSKDCSSNTLSKKRVKGRIVLCDSVNSGEGPAAAGAAGSIMLAQEQQLVASNFPLPASTVSGSDEISRYVMEKRNPTATIFRTVEKKSEASRIVPGFSSRGPNAITPNILKPDIAAPGVDILAAYSRGKTATGIEGDKRVVSYNILSGTSMACPHATGAAALVKSFHPNWSPAALKSALMTTASPVSRDQNPDAEFAYGSGLINLKKAANPGLIYDAREHDYVEFLCGQGYNATEIKLVTSKAVDCSDVGKKIHAWNLNYPSFTLSGKPGGTVKRVFRRTVTNVGKGHSKYKAKVMSSKELKIKVNPKVLRFKDVGETISFRVTVKAKLKKSGIVSGVLVWSNGSHKVRSPVVAHTLQ</sequence>
<dbReference type="InterPro" id="IPR023828">
    <property type="entry name" value="Peptidase_S8_Ser-AS"/>
</dbReference>
<evidence type="ECO:0000256" key="6">
    <source>
        <dbReference type="ARBA" id="ARBA00022801"/>
    </source>
</evidence>
<evidence type="ECO:0000256" key="5">
    <source>
        <dbReference type="ARBA" id="ARBA00022729"/>
    </source>
</evidence>
<feature type="domain" description="Peptidase S8/S53" evidence="11">
    <location>
        <begin position="135"/>
        <end position="582"/>
    </location>
</feature>
<dbReference type="InterPro" id="IPR034197">
    <property type="entry name" value="Peptidases_S8_3"/>
</dbReference>
<dbReference type="Gene3D" id="2.60.40.2310">
    <property type="match status" value="1"/>
</dbReference>
<evidence type="ECO:0000259" key="11">
    <source>
        <dbReference type="Pfam" id="PF00082"/>
    </source>
</evidence>
<feature type="chain" id="PRO_5043718639" description="Cucumisin" evidence="10">
    <location>
        <begin position="29"/>
        <end position="741"/>
    </location>
</feature>
<accession>A0AAV2ENZ9</accession>
<dbReference type="FunFam" id="3.30.70.80:FF:000002">
    <property type="entry name" value="Subtilisin-like protease SBT5.3"/>
    <property type="match status" value="1"/>
</dbReference>
<dbReference type="CDD" id="cd04852">
    <property type="entry name" value="Peptidases_S8_3"/>
    <property type="match status" value="1"/>
</dbReference>
<dbReference type="PROSITE" id="PS00138">
    <property type="entry name" value="SUBTILASE_SER"/>
    <property type="match status" value="1"/>
</dbReference>
<evidence type="ECO:0000256" key="9">
    <source>
        <dbReference type="PROSITE-ProRule" id="PRU01240"/>
    </source>
</evidence>
<dbReference type="PROSITE" id="PS51892">
    <property type="entry name" value="SUBTILASE"/>
    <property type="match status" value="1"/>
</dbReference>
<dbReference type="Gene3D" id="3.50.30.30">
    <property type="match status" value="1"/>
</dbReference>
<keyword evidence="4 9" id="KW-0645">Protease</keyword>
<keyword evidence="15" id="KW-1185">Reference proteome</keyword>
<feature type="active site" description="Charge relay system" evidence="8 9">
    <location>
        <position position="143"/>
    </location>
</feature>
<dbReference type="Pfam" id="PF05922">
    <property type="entry name" value="Inhibitor_I9"/>
    <property type="match status" value="1"/>
</dbReference>
<dbReference type="AlphaFoldDB" id="A0AAV2ENZ9"/>
<evidence type="ECO:0000256" key="8">
    <source>
        <dbReference type="PIRSR" id="PIRSR615500-1"/>
    </source>
</evidence>
<reference evidence="14 15" key="1">
    <citation type="submission" date="2024-04" db="EMBL/GenBank/DDBJ databases">
        <authorList>
            <person name="Fracassetti M."/>
        </authorList>
    </citation>
    <scope>NUCLEOTIDE SEQUENCE [LARGE SCALE GENOMIC DNA]</scope>
</reference>
<dbReference type="CDD" id="cd02120">
    <property type="entry name" value="PA_subtilisin_like"/>
    <property type="match status" value="1"/>
</dbReference>
<dbReference type="PANTHER" id="PTHR10795">
    <property type="entry name" value="PROPROTEIN CONVERTASE SUBTILISIN/KEXIN"/>
    <property type="match status" value="1"/>
</dbReference>
<dbReference type="InterPro" id="IPR037045">
    <property type="entry name" value="S8pro/Inhibitor_I9_sf"/>
</dbReference>
<feature type="domain" description="Inhibitor I9" evidence="12">
    <location>
        <begin position="37"/>
        <end position="114"/>
    </location>
</feature>
<dbReference type="GO" id="GO:0004252">
    <property type="term" value="F:serine-type endopeptidase activity"/>
    <property type="evidence" value="ECO:0007669"/>
    <property type="project" value="UniProtKB-UniRule"/>
</dbReference>
<evidence type="ECO:0000256" key="3">
    <source>
        <dbReference type="ARBA" id="ARBA00022525"/>
    </source>
</evidence>
<protein>
    <recommendedName>
        <fullName evidence="16">Cucumisin</fullName>
    </recommendedName>
</protein>
<evidence type="ECO:0000313" key="15">
    <source>
        <dbReference type="Proteomes" id="UP001497516"/>
    </source>
</evidence>
<dbReference type="InterPro" id="IPR015500">
    <property type="entry name" value="Peptidase_S8_subtilisin-rel"/>
</dbReference>
<dbReference type="Gene3D" id="3.30.70.80">
    <property type="entry name" value="Peptidase S8 propeptide/proteinase inhibitor I9"/>
    <property type="match status" value="1"/>
</dbReference>
<keyword evidence="7 9" id="KW-0720">Serine protease</keyword>
<dbReference type="EMBL" id="OZ034818">
    <property type="protein sequence ID" value="CAL1387447.1"/>
    <property type="molecule type" value="Genomic_DNA"/>
</dbReference>
<evidence type="ECO:0000256" key="1">
    <source>
        <dbReference type="ARBA" id="ARBA00004613"/>
    </source>
</evidence>
<evidence type="ECO:0000259" key="12">
    <source>
        <dbReference type="Pfam" id="PF05922"/>
    </source>
</evidence>
<feature type="domain" description="Subtilisin-like protease fibronectin type-III" evidence="13">
    <location>
        <begin position="640"/>
        <end position="736"/>
    </location>
</feature>
<organism evidence="14 15">
    <name type="scientific">Linum trigynum</name>
    <dbReference type="NCBI Taxonomy" id="586398"/>
    <lineage>
        <taxon>Eukaryota</taxon>
        <taxon>Viridiplantae</taxon>
        <taxon>Streptophyta</taxon>
        <taxon>Embryophyta</taxon>
        <taxon>Tracheophyta</taxon>
        <taxon>Spermatophyta</taxon>
        <taxon>Magnoliopsida</taxon>
        <taxon>eudicotyledons</taxon>
        <taxon>Gunneridae</taxon>
        <taxon>Pentapetalae</taxon>
        <taxon>rosids</taxon>
        <taxon>fabids</taxon>
        <taxon>Malpighiales</taxon>
        <taxon>Linaceae</taxon>
        <taxon>Linum</taxon>
    </lineage>
</organism>
<keyword evidence="6 9" id="KW-0378">Hydrolase</keyword>
<dbReference type="InterPro" id="IPR041469">
    <property type="entry name" value="Subtilisin-like_FN3"/>
</dbReference>
<comment type="subcellular location">
    <subcellularLocation>
        <location evidence="1">Secreted</location>
    </subcellularLocation>
</comment>
<evidence type="ECO:0000256" key="4">
    <source>
        <dbReference type="ARBA" id="ARBA00022670"/>
    </source>
</evidence>
<keyword evidence="5 10" id="KW-0732">Signal</keyword>
<evidence type="ECO:0000313" key="14">
    <source>
        <dbReference type="EMBL" id="CAL1387447.1"/>
    </source>
</evidence>
<evidence type="ECO:0000256" key="2">
    <source>
        <dbReference type="ARBA" id="ARBA00011073"/>
    </source>
</evidence>
<dbReference type="FunFam" id="3.40.50.200:FF:000006">
    <property type="entry name" value="Subtilisin-like protease SBT1.5"/>
    <property type="match status" value="1"/>
</dbReference>
<dbReference type="GO" id="GO:0009609">
    <property type="term" value="P:response to symbiotic bacterium"/>
    <property type="evidence" value="ECO:0007669"/>
    <property type="project" value="UniProtKB-ARBA"/>
</dbReference>
<evidence type="ECO:0000259" key="13">
    <source>
        <dbReference type="Pfam" id="PF17766"/>
    </source>
</evidence>
<name>A0AAV2ENZ9_9ROSI</name>
<dbReference type="InterPro" id="IPR036852">
    <property type="entry name" value="Peptidase_S8/S53_dom_sf"/>
</dbReference>
<dbReference type="Pfam" id="PF00082">
    <property type="entry name" value="Peptidase_S8"/>
    <property type="match status" value="1"/>
</dbReference>
<dbReference type="SUPFAM" id="SSF52743">
    <property type="entry name" value="Subtilisin-like"/>
    <property type="match status" value="1"/>
</dbReference>
<dbReference type="GO" id="GO:0006508">
    <property type="term" value="P:proteolysis"/>
    <property type="evidence" value="ECO:0007669"/>
    <property type="project" value="UniProtKB-KW"/>
</dbReference>
<evidence type="ECO:0000256" key="7">
    <source>
        <dbReference type="ARBA" id="ARBA00022825"/>
    </source>
</evidence>
<gene>
    <name evidence="14" type="ORF">LTRI10_LOCUS28432</name>
</gene>
<comment type="similarity">
    <text evidence="2 9">Belongs to the peptidase S8 family.</text>
</comment>
<dbReference type="InterPro" id="IPR045051">
    <property type="entry name" value="SBT"/>
</dbReference>
<dbReference type="Gene3D" id="3.40.50.200">
    <property type="entry name" value="Peptidase S8/S53 domain"/>
    <property type="match status" value="1"/>
</dbReference>
<dbReference type="GO" id="GO:0005576">
    <property type="term" value="C:extracellular region"/>
    <property type="evidence" value="ECO:0007669"/>
    <property type="project" value="UniProtKB-SubCell"/>
</dbReference>
<evidence type="ECO:0008006" key="16">
    <source>
        <dbReference type="Google" id="ProtNLM"/>
    </source>
</evidence>
<dbReference type="Pfam" id="PF17766">
    <property type="entry name" value="fn3_6"/>
    <property type="match status" value="1"/>
</dbReference>
<dbReference type="InterPro" id="IPR010259">
    <property type="entry name" value="S8pro/Inhibitor_I9"/>
</dbReference>
<feature type="signal peptide" evidence="10">
    <location>
        <begin position="1"/>
        <end position="28"/>
    </location>
</feature>
<dbReference type="InterPro" id="IPR000209">
    <property type="entry name" value="Peptidase_S8/S53_dom"/>
</dbReference>
<proteinExistence type="inferred from homology"/>
<evidence type="ECO:0000256" key="10">
    <source>
        <dbReference type="SAM" id="SignalP"/>
    </source>
</evidence>
<dbReference type="PRINTS" id="PR00723">
    <property type="entry name" value="SUBTILISIN"/>
</dbReference>